<name>A0A120AGJ6_9GAMM</name>
<dbReference type="SMART" id="SM00645">
    <property type="entry name" value="Pept_C1"/>
    <property type="match status" value="1"/>
</dbReference>
<protein>
    <submittedName>
        <fullName evidence="2">Peptidase C1A, papain</fullName>
    </submittedName>
</protein>
<dbReference type="SUPFAM" id="SSF54001">
    <property type="entry name" value="Cysteine proteinases"/>
    <property type="match status" value="1"/>
</dbReference>
<dbReference type="Proteomes" id="UP000023435">
    <property type="component" value="Unassembled WGS sequence"/>
</dbReference>
<keyword evidence="3" id="KW-1185">Reference proteome</keyword>
<organism evidence="2 3">
    <name type="scientific">Lysobacter capsici AZ78</name>
    <dbReference type="NCBI Taxonomy" id="1444315"/>
    <lineage>
        <taxon>Bacteria</taxon>
        <taxon>Pseudomonadati</taxon>
        <taxon>Pseudomonadota</taxon>
        <taxon>Gammaproteobacteria</taxon>
        <taxon>Lysobacterales</taxon>
        <taxon>Lysobacteraceae</taxon>
        <taxon>Lysobacter</taxon>
    </lineage>
</organism>
<comment type="caution">
    <text evidence="2">The sequence shown here is derived from an EMBL/GenBank/DDBJ whole genome shotgun (WGS) entry which is preliminary data.</text>
</comment>
<evidence type="ECO:0000313" key="2">
    <source>
        <dbReference type="EMBL" id="KWS04718.1"/>
    </source>
</evidence>
<evidence type="ECO:0000259" key="1">
    <source>
        <dbReference type="SMART" id="SM00645"/>
    </source>
</evidence>
<evidence type="ECO:0000313" key="3">
    <source>
        <dbReference type="Proteomes" id="UP000023435"/>
    </source>
</evidence>
<dbReference type="InterPro" id="IPR000668">
    <property type="entry name" value="Peptidase_C1A_C"/>
</dbReference>
<dbReference type="CDD" id="cd02619">
    <property type="entry name" value="Peptidase_C1"/>
    <property type="match status" value="1"/>
</dbReference>
<dbReference type="EMBL" id="JAJA02000001">
    <property type="protein sequence ID" value="KWS04718.1"/>
    <property type="molecule type" value="Genomic_DNA"/>
</dbReference>
<dbReference type="GO" id="GO:0008234">
    <property type="term" value="F:cysteine-type peptidase activity"/>
    <property type="evidence" value="ECO:0007669"/>
    <property type="project" value="InterPro"/>
</dbReference>
<dbReference type="AlphaFoldDB" id="A0A120AGJ6"/>
<dbReference type="GO" id="GO:0006508">
    <property type="term" value="P:proteolysis"/>
    <property type="evidence" value="ECO:0007669"/>
    <property type="project" value="InterPro"/>
</dbReference>
<reference evidence="2 3" key="1">
    <citation type="journal article" date="2014" name="Genome Announc.">
        <title>Draft Genome Sequence of Lysobacter capsici AZ78, a Bacterium Antagonistic to Plant-Pathogenic Oomycetes.</title>
        <authorList>
            <person name="Puopolo G."/>
            <person name="Sonego P."/>
            <person name="Engelen K."/>
            <person name="Pertot I."/>
        </authorList>
    </citation>
    <scope>NUCLEOTIDE SEQUENCE [LARGE SCALE GENOMIC DNA]</scope>
    <source>
        <strain evidence="2 3">AZ78</strain>
    </source>
</reference>
<dbReference type="PROSITE" id="PS00639">
    <property type="entry name" value="THIOL_PROTEASE_HIS"/>
    <property type="match status" value="1"/>
</dbReference>
<sequence>MEFESTLQRSRTYTGVLAALQEQGIDGRSLATLEQSGARDTGRVLSLLRDFPGLAANGLVDAPRVSFALSRSFGGAYIQMNAALAAIDLEPRRDDSRFRRGARPPANSPWQIGNAVPLDDAGAATPSAAYPRVGQIAPLDVRAGLPWPVRYQGNRGTCVAFAVAALVELERCRRGERIDLSEQFLYWAIKTHGNDGLPNQDGTWLQFALAVLASHGIAEEALWEYEQRLDPDNISHGGPDRPSAAVLRDALTRAIGAGVHVDAPVAAAVPVLDLLRQGRAVAASLPVFVDPMGRGRSNWDAAIAVNLGQVLDPPPTAVMDGAHAVCLTGFAADPDEPAGGYFILRNSWSERWGANLPAPGVHGPEPGYGQISASYVDRYLLEYAAL</sequence>
<dbReference type="InterPro" id="IPR038765">
    <property type="entry name" value="Papain-like_cys_pep_sf"/>
</dbReference>
<dbReference type="RefSeq" id="WP_036108897.1">
    <property type="nucleotide sequence ID" value="NZ_JAJA02000001.1"/>
</dbReference>
<dbReference type="InterPro" id="IPR025660">
    <property type="entry name" value="Pept_his_AS"/>
</dbReference>
<feature type="domain" description="Peptidase C1A papain C-terminal" evidence="1">
    <location>
        <begin position="137"/>
        <end position="377"/>
    </location>
</feature>
<accession>A0A120AGJ6</accession>
<proteinExistence type="predicted"/>
<dbReference type="OrthoDB" id="1491023at2"/>
<dbReference type="Gene3D" id="3.90.70.10">
    <property type="entry name" value="Cysteine proteinases"/>
    <property type="match status" value="1"/>
</dbReference>
<gene>
    <name evidence="2" type="ORF">AZ78_2268</name>
</gene>